<keyword evidence="3" id="KW-1185">Reference proteome</keyword>
<dbReference type="CDD" id="cd07067">
    <property type="entry name" value="HP_PGM_like"/>
    <property type="match status" value="1"/>
</dbReference>
<dbReference type="NCBIfam" id="TIGR00249">
    <property type="entry name" value="sixA"/>
    <property type="match status" value="1"/>
</dbReference>
<dbReference type="GO" id="GO:0005737">
    <property type="term" value="C:cytoplasm"/>
    <property type="evidence" value="ECO:0007669"/>
    <property type="project" value="InterPro"/>
</dbReference>
<dbReference type="Pfam" id="PF00300">
    <property type="entry name" value="His_Phos_1"/>
    <property type="match status" value="1"/>
</dbReference>
<organism evidence="2 3">
    <name type="scientific">Vreelandella nigrificans</name>
    <dbReference type="NCBI Taxonomy" id="2042704"/>
    <lineage>
        <taxon>Bacteria</taxon>
        <taxon>Pseudomonadati</taxon>
        <taxon>Pseudomonadota</taxon>
        <taxon>Gammaproteobacteria</taxon>
        <taxon>Oceanospirillales</taxon>
        <taxon>Halomonadaceae</taxon>
        <taxon>Vreelandella</taxon>
    </lineage>
</organism>
<dbReference type="AlphaFoldDB" id="A0A2A4HS08"/>
<proteinExistence type="predicted"/>
<dbReference type="RefSeq" id="WP_096649238.1">
    <property type="nucleotide sequence ID" value="NZ_NWUX01000001.1"/>
</dbReference>
<dbReference type="InterPro" id="IPR051021">
    <property type="entry name" value="Mito_Ser/Thr_phosphatase"/>
</dbReference>
<dbReference type="GO" id="GO:0101006">
    <property type="term" value="F:protein histidine phosphatase activity"/>
    <property type="evidence" value="ECO:0007669"/>
    <property type="project" value="InterPro"/>
</dbReference>
<evidence type="ECO:0000313" key="2">
    <source>
        <dbReference type="EMBL" id="PCF97197.1"/>
    </source>
</evidence>
<sequence length="172" mass="18693">MSSGVSGLKRSAKQHLLIMRHGEAAPGFPDQSRLLTPHGEREASSMARWLALRVEQGELPQPKLYASPYVRAQQTAQHFSDALRIPLDTLDFITPDDSPVAVNDWLLSQPEDAAILLVSHMPLVGELVGVLMEGARSRGVGFPTAAIAELEAEVWAAGCAQLKCFTQPSQLR</sequence>
<reference evidence="3" key="1">
    <citation type="submission" date="2017-09" db="EMBL/GenBank/DDBJ databases">
        <authorList>
            <person name="Cho G.-S."/>
            <person name="Oguntoyinbo F.A."/>
            <person name="Cnockaert M."/>
            <person name="Kabisch J."/>
            <person name="Neve H."/>
            <person name="Bockelmann W."/>
            <person name="Wenning M."/>
            <person name="Franz C.M."/>
            <person name="Vandamme P."/>
        </authorList>
    </citation>
    <scope>NUCLEOTIDE SEQUENCE [LARGE SCALE GENOMIC DNA]</scope>
    <source>
        <strain evidence="3">MBT G8648</strain>
    </source>
</reference>
<protein>
    <submittedName>
        <fullName evidence="2">Phosphohistidine phosphatase SixA</fullName>
    </submittedName>
</protein>
<evidence type="ECO:0000256" key="1">
    <source>
        <dbReference type="ARBA" id="ARBA00022801"/>
    </source>
</evidence>
<accession>A0A2A4HS08</accession>
<name>A0A2A4HS08_9GAMM</name>
<dbReference type="OrthoDB" id="280692at2"/>
<dbReference type="SMART" id="SM00855">
    <property type="entry name" value="PGAM"/>
    <property type="match status" value="1"/>
</dbReference>
<keyword evidence="1" id="KW-0378">Hydrolase</keyword>
<dbReference type="Gene3D" id="3.40.50.1240">
    <property type="entry name" value="Phosphoglycerate mutase-like"/>
    <property type="match status" value="1"/>
</dbReference>
<dbReference type="InterPro" id="IPR013078">
    <property type="entry name" value="His_Pase_superF_clade-1"/>
</dbReference>
<gene>
    <name evidence="2" type="primary">sixA</name>
    <name evidence="2" type="ORF">CPA45_00205</name>
</gene>
<dbReference type="InterPro" id="IPR029033">
    <property type="entry name" value="His_PPase_superfam"/>
</dbReference>
<dbReference type="PANTHER" id="PTHR20935">
    <property type="entry name" value="PHOSPHOGLYCERATE MUTASE-RELATED"/>
    <property type="match status" value="1"/>
</dbReference>
<dbReference type="EMBL" id="NWUX01000001">
    <property type="protein sequence ID" value="PCF97197.1"/>
    <property type="molecule type" value="Genomic_DNA"/>
</dbReference>
<dbReference type="SUPFAM" id="SSF53254">
    <property type="entry name" value="Phosphoglycerate mutase-like"/>
    <property type="match status" value="1"/>
</dbReference>
<dbReference type="Proteomes" id="UP000218677">
    <property type="component" value="Unassembled WGS sequence"/>
</dbReference>
<comment type="caution">
    <text evidence="2">The sequence shown here is derived from an EMBL/GenBank/DDBJ whole genome shotgun (WGS) entry which is preliminary data.</text>
</comment>
<evidence type="ECO:0000313" key="3">
    <source>
        <dbReference type="Proteomes" id="UP000218677"/>
    </source>
</evidence>
<dbReference type="InterPro" id="IPR004449">
    <property type="entry name" value="SixA"/>
</dbReference>
<dbReference type="PANTHER" id="PTHR20935:SF0">
    <property type="entry name" value="SERINE_THREONINE-PROTEIN PHOSPHATASE PGAM5, MITOCHONDRIAL"/>
    <property type="match status" value="1"/>
</dbReference>